<dbReference type="Proteomes" id="UP000177407">
    <property type="component" value="Unassembled WGS sequence"/>
</dbReference>
<comment type="caution">
    <text evidence="2">The sequence shown here is derived from an EMBL/GenBank/DDBJ whole genome shotgun (WGS) entry which is preliminary data.</text>
</comment>
<name>A0A1F5S4U3_9BACT</name>
<keyword evidence="1" id="KW-0732">Signal</keyword>
<protein>
    <submittedName>
        <fullName evidence="2">Uncharacterized protein</fullName>
    </submittedName>
</protein>
<organism evidence="2 3">
    <name type="scientific">Candidatus Falkowbacteria bacterium RIFOXYA2_FULL_38_12</name>
    <dbReference type="NCBI Taxonomy" id="1797993"/>
    <lineage>
        <taxon>Bacteria</taxon>
        <taxon>Candidatus Falkowiibacteriota</taxon>
    </lineage>
</organism>
<accession>A0A1F5S4U3</accession>
<sequence>MTLKLKKILTALILSGLLFTNIPVLADFNPNYIISDEDLVSYSSMTLSQIQQFLENKRSGLAWYSAIDTDGINRPASEIIWRAAQTNRINPKVILVTLQKEQSLIQATRPSQYQLDWATGYGVCDSCNVSDPTLQKYKGFAKQVDGTAGWKRWYLDNATILSWLKQPGQAYAIDTYTVIPANLATASFYTYTPHYHGNYNFWKIWGEWFGTIYPDGTVIKEIDGAGIWLLQRGQKRQFLTYSAFSSRYSPEKLVSILKSDLAEYETGVPIKFPDYSVLKSPTGTIYLIRGDERRAFASSEVFRIIGINPEEIIEVTQNEIDAYTEGPPITLGSVYPMGALLQNKTTGGVYFVENGLKKPIWGREFLTLYYKDKKLTSVSSEELNKYPTAEPVKFKDGELVVASGSPTVYIISNGEKRAIPTEKIFNQLGYKWENIIKTSDKILTLHPTGSPVYIGTGGVEATAK</sequence>
<proteinExistence type="predicted"/>
<evidence type="ECO:0000313" key="2">
    <source>
        <dbReference type="EMBL" id="OGF21572.1"/>
    </source>
</evidence>
<reference evidence="2 3" key="1">
    <citation type="journal article" date="2016" name="Nat. Commun.">
        <title>Thousands of microbial genomes shed light on interconnected biogeochemical processes in an aquifer system.</title>
        <authorList>
            <person name="Anantharaman K."/>
            <person name="Brown C.T."/>
            <person name="Hug L.A."/>
            <person name="Sharon I."/>
            <person name="Castelle C.J."/>
            <person name="Probst A.J."/>
            <person name="Thomas B.C."/>
            <person name="Singh A."/>
            <person name="Wilkins M.J."/>
            <person name="Karaoz U."/>
            <person name="Brodie E.L."/>
            <person name="Williams K.H."/>
            <person name="Hubbard S.S."/>
            <person name="Banfield J.F."/>
        </authorList>
    </citation>
    <scope>NUCLEOTIDE SEQUENCE [LARGE SCALE GENOMIC DNA]</scope>
</reference>
<gene>
    <name evidence="2" type="ORF">A2257_02775</name>
</gene>
<dbReference type="EMBL" id="MFGA01000003">
    <property type="protein sequence ID" value="OGF21572.1"/>
    <property type="molecule type" value="Genomic_DNA"/>
</dbReference>
<evidence type="ECO:0000256" key="1">
    <source>
        <dbReference type="SAM" id="SignalP"/>
    </source>
</evidence>
<evidence type="ECO:0000313" key="3">
    <source>
        <dbReference type="Proteomes" id="UP000177407"/>
    </source>
</evidence>
<feature type="signal peptide" evidence="1">
    <location>
        <begin position="1"/>
        <end position="26"/>
    </location>
</feature>
<feature type="chain" id="PRO_5009521154" evidence="1">
    <location>
        <begin position="27"/>
        <end position="464"/>
    </location>
</feature>
<dbReference type="AlphaFoldDB" id="A0A1F5S4U3"/>